<gene>
    <name evidence="2" type="ORF">F511_32354</name>
</gene>
<feature type="region of interest" description="Disordered" evidence="1">
    <location>
        <begin position="522"/>
        <end position="546"/>
    </location>
</feature>
<feature type="region of interest" description="Disordered" evidence="1">
    <location>
        <begin position="459"/>
        <end position="480"/>
    </location>
</feature>
<accession>A0A2Z7DI25</accession>
<evidence type="ECO:0000256" key="1">
    <source>
        <dbReference type="SAM" id="MobiDB-lite"/>
    </source>
</evidence>
<proteinExistence type="predicted"/>
<feature type="compositionally biased region" description="Low complexity" evidence="1">
    <location>
        <begin position="33"/>
        <end position="43"/>
    </location>
</feature>
<feature type="region of interest" description="Disordered" evidence="1">
    <location>
        <begin position="615"/>
        <end position="649"/>
    </location>
</feature>
<dbReference type="Proteomes" id="UP000250235">
    <property type="component" value="Unassembled WGS sequence"/>
</dbReference>
<evidence type="ECO:0000313" key="3">
    <source>
        <dbReference type="Proteomes" id="UP000250235"/>
    </source>
</evidence>
<reference evidence="2 3" key="1">
    <citation type="journal article" date="2015" name="Proc. Natl. Acad. Sci. U.S.A.">
        <title>The resurrection genome of Boea hygrometrica: A blueprint for survival of dehydration.</title>
        <authorList>
            <person name="Xiao L."/>
            <person name="Yang G."/>
            <person name="Zhang L."/>
            <person name="Yang X."/>
            <person name="Zhao S."/>
            <person name="Ji Z."/>
            <person name="Zhou Q."/>
            <person name="Hu M."/>
            <person name="Wang Y."/>
            <person name="Chen M."/>
            <person name="Xu Y."/>
            <person name="Jin H."/>
            <person name="Xiao X."/>
            <person name="Hu G."/>
            <person name="Bao F."/>
            <person name="Hu Y."/>
            <person name="Wan P."/>
            <person name="Li L."/>
            <person name="Deng X."/>
            <person name="Kuang T."/>
            <person name="Xiang C."/>
            <person name="Zhu J.K."/>
            <person name="Oliver M.J."/>
            <person name="He Y."/>
        </authorList>
    </citation>
    <scope>NUCLEOTIDE SEQUENCE [LARGE SCALE GENOMIC DNA]</scope>
    <source>
        <strain evidence="3">cv. XS01</strain>
    </source>
</reference>
<evidence type="ECO:0000313" key="2">
    <source>
        <dbReference type="EMBL" id="KZV57385.1"/>
    </source>
</evidence>
<organism evidence="2 3">
    <name type="scientific">Dorcoceras hygrometricum</name>
    <dbReference type="NCBI Taxonomy" id="472368"/>
    <lineage>
        <taxon>Eukaryota</taxon>
        <taxon>Viridiplantae</taxon>
        <taxon>Streptophyta</taxon>
        <taxon>Embryophyta</taxon>
        <taxon>Tracheophyta</taxon>
        <taxon>Spermatophyta</taxon>
        <taxon>Magnoliopsida</taxon>
        <taxon>eudicotyledons</taxon>
        <taxon>Gunneridae</taxon>
        <taxon>Pentapetalae</taxon>
        <taxon>asterids</taxon>
        <taxon>lamiids</taxon>
        <taxon>Lamiales</taxon>
        <taxon>Gesneriaceae</taxon>
        <taxon>Didymocarpoideae</taxon>
        <taxon>Trichosporeae</taxon>
        <taxon>Loxocarpinae</taxon>
        <taxon>Dorcoceras</taxon>
    </lineage>
</organism>
<feature type="region of interest" description="Disordered" evidence="1">
    <location>
        <begin position="1"/>
        <end position="48"/>
    </location>
</feature>
<feature type="region of interest" description="Disordered" evidence="1">
    <location>
        <begin position="124"/>
        <end position="143"/>
    </location>
</feature>
<keyword evidence="3" id="KW-1185">Reference proteome</keyword>
<feature type="compositionally biased region" description="Pro residues" evidence="1">
    <location>
        <begin position="640"/>
        <end position="649"/>
    </location>
</feature>
<sequence length="649" mass="71451">MRTRSDKRTNRKNDRKVFVAEESNKNWADSESDSTSSSSSSSDSEPEEVHCFMADQITTEYEICILLKNAPDLELGEAKEFPPLKILTAKTVGTYIAKTKNIFVDLDEPAVEKSVEKKKAVSKKRPATTVEAPVKRKRTTTERAAPEAKSLALVTVAQEAVPIQMVSVVTPHAPKRKAPKRKLKLPVGSDDEIVETEPDVENVVEKQREKTTVDDVDKIIDQFLKEALRSGENDDLSGSKQPSKIIESRSDVSATTKYIVKKPLEMEKDHGKEIEAIAKTVEGKTSDDESMSIDDILATISEDSMLPYVTTAEITRIQFGRSIEIRGVQEGDWHKASLPKTPADAKLSVLGSTEDIATKIESLDLCNRLGSDSSSEARKEEILETHPPDNCFSHVGNFASTVFADTLPPISAFFKLLRKCWADICIAVALFVVSGRLQPVGSHNFCRVIVAVGVGAAADPHPAPGTQRNNKKLEPENGSHTSILPPTILNNLSLISVRELRNQYLCDPKWFRDTASRGLTTFVTPKPHFRTNQSDHGKASTTSPHDPLGITDSAWKNQSVMVSIQYDPFKSNIPIRSTTIGITDSAWKNQSVMVSIQYDPFKSNIPIRSTTIDSIGYPHTRASGKSSTTKHRLLHASGPHPTPPPDDPN</sequence>
<dbReference type="EMBL" id="KQ987304">
    <property type="protein sequence ID" value="KZV57385.1"/>
    <property type="molecule type" value="Genomic_DNA"/>
</dbReference>
<name>A0A2Z7DI25_9LAMI</name>
<protein>
    <submittedName>
        <fullName evidence="2">Coiled-coil domain-containing protein 94</fullName>
    </submittedName>
</protein>
<feature type="compositionally biased region" description="Basic and acidic residues" evidence="1">
    <location>
        <begin position="1"/>
        <end position="24"/>
    </location>
</feature>
<dbReference type="AlphaFoldDB" id="A0A2Z7DI25"/>